<proteinExistence type="predicted"/>
<evidence type="ECO:0000313" key="3">
    <source>
        <dbReference type="Proteomes" id="UP000034680"/>
    </source>
</evidence>
<evidence type="ECO:0000313" key="2">
    <source>
        <dbReference type="EMBL" id="KKY29941.1"/>
    </source>
</evidence>
<feature type="region of interest" description="Disordered" evidence="1">
    <location>
        <begin position="1"/>
        <end position="61"/>
    </location>
</feature>
<dbReference type="OrthoDB" id="5046144at2759"/>
<sequence>MVIDYSKWDNIDTDSDDEPVRSAPQPAKATEPQAGQKNPAPPSQASTPAPDKPPDDASAGKEKIKAVIVRCDGDTTGPKWSATTIPSDHPIFEQQRKNEAPLPALLGIPLIFRRLPSSQFNTRASGLDNQIVTYLNIELESGFAPAAWQSQVGTVLVARQDKKPLLEQHLEGVWMYCDYILGLFGDGAGPPRHLYSRPAFEKWWARYAEETRGYRDDWNNVPLPY</sequence>
<accession>A0A0G2F6U1</accession>
<dbReference type="STRING" id="1214573.A0A0G2F6U1"/>
<evidence type="ECO:0000256" key="1">
    <source>
        <dbReference type="SAM" id="MobiDB-lite"/>
    </source>
</evidence>
<feature type="compositionally biased region" description="Basic and acidic residues" evidence="1">
    <location>
        <begin position="1"/>
        <end position="10"/>
    </location>
</feature>
<comment type="caution">
    <text evidence="2">The sequence shown here is derived from an EMBL/GenBank/DDBJ whole genome shotgun (WGS) entry which is preliminary data.</text>
</comment>
<feature type="compositionally biased region" description="Basic and acidic residues" evidence="1">
    <location>
        <begin position="52"/>
        <end position="61"/>
    </location>
</feature>
<dbReference type="Proteomes" id="UP000034680">
    <property type="component" value="Unassembled WGS sequence"/>
</dbReference>
<gene>
    <name evidence="2" type="ORF">UCDDA912_g10117</name>
</gene>
<reference evidence="2 3" key="2">
    <citation type="submission" date="2015-05" db="EMBL/GenBank/DDBJ databases">
        <authorList>
            <person name="Morales-Cruz A."/>
            <person name="Amrine K.C."/>
            <person name="Cantu D."/>
        </authorList>
    </citation>
    <scope>NUCLEOTIDE SEQUENCE [LARGE SCALE GENOMIC DNA]</scope>
    <source>
        <strain evidence="2">DA912</strain>
    </source>
</reference>
<keyword evidence="3" id="KW-1185">Reference proteome</keyword>
<protein>
    <submittedName>
        <fullName evidence="2">Putative ectomycorrhiza-upregulated zf-mynd domain-containing protein</fullName>
    </submittedName>
</protein>
<organism evidence="2 3">
    <name type="scientific">Diaporthe ampelina</name>
    <dbReference type="NCBI Taxonomy" id="1214573"/>
    <lineage>
        <taxon>Eukaryota</taxon>
        <taxon>Fungi</taxon>
        <taxon>Dikarya</taxon>
        <taxon>Ascomycota</taxon>
        <taxon>Pezizomycotina</taxon>
        <taxon>Sordariomycetes</taxon>
        <taxon>Sordariomycetidae</taxon>
        <taxon>Diaporthales</taxon>
        <taxon>Diaporthaceae</taxon>
        <taxon>Diaporthe</taxon>
    </lineage>
</organism>
<dbReference type="AlphaFoldDB" id="A0A0G2F6U1"/>
<name>A0A0G2F6U1_9PEZI</name>
<reference evidence="2 3" key="1">
    <citation type="submission" date="2015-05" db="EMBL/GenBank/DDBJ databases">
        <title>Distinctive expansion of gene families associated with plant cell wall degradation and secondary metabolism in the genomes of grapevine trunk pathogens.</title>
        <authorList>
            <person name="Lawrence D.P."/>
            <person name="Travadon R."/>
            <person name="Rolshausen P.E."/>
            <person name="Baumgartner K."/>
        </authorList>
    </citation>
    <scope>NUCLEOTIDE SEQUENCE [LARGE SCALE GENOMIC DNA]</scope>
    <source>
        <strain evidence="2">DA912</strain>
    </source>
</reference>
<dbReference type="EMBL" id="LCUC01000573">
    <property type="protein sequence ID" value="KKY29941.1"/>
    <property type="molecule type" value="Genomic_DNA"/>
</dbReference>